<comment type="caution">
    <text evidence="1">The sequence shown here is derived from an EMBL/GenBank/DDBJ whole genome shotgun (WGS) entry which is preliminary data.</text>
</comment>
<organism evidence="1 2">
    <name type="scientific">Actinoplanes subglobosus</name>
    <dbReference type="NCBI Taxonomy" id="1547892"/>
    <lineage>
        <taxon>Bacteria</taxon>
        <taxon>Bacillati</taxon>
        <taxon>Actinomycetota</taxon>
        <taxon>Actinomycetes</taxon>
        <taxon>Micromonosporales</taxon>
        <taxon>Micromonosporaceae</taxon>
        <taxon>Actinoplanes</taxon>
    </lineage>
</organism>
<dbReference type="Gene3D" id="2.30.130.30">
    <property type="entry name" value="Hypothetical protein"/>
    <property type="match status" value="1"/>
</dbReference>
<keyword evidence="2" id="KW-1185">Reference proteome</keyword>
<dbReference type="SUPFAM" id="SSF88697">
    <property type="entry name" value="PUA domain-like"/>
    <property type="match status" value="1"/>
</dbReference>
<name>A0ABV8IRZ3_9ACTN</name>
<accession>A0ABV8IRZ3</accession>
<reference evidence="2" key="1">
    <citation type="journal article" date="2019" name="Int. J. Syst. Evol. Microbiol.">
        <title>The Global Catalogue of Microorganisms (GCM) 10K type strain sequencing project: providing services to taxonomists for standard genome sequencing and annotation.</title>
        <authorList>
            <consortium name="The Broad Institute Genomics Platform"/>
            <consortium name="The Broad Institute Genome Sequencing Center for Infectious Disease"/>
            <person name="Wu L."/>
            <person name="Ma J."/>
        </authorList>
    </citation>
    <scope>NUCLEOTIDE SEQUENCE [LARGE SCALE GENOMIC DNA]</scope>
    <source>
        <strain evidence="2">TBRC 5832</strain>
    </source>
</reference>
<evidence type="ECO:0008006" key="3">
    <source>
        <dbReference type="Google" id="ProtNLM"/>
    </source>
</evidence>
<protein>
    <recommendedName>
        <fullName evidence="3">ASCH domain-containing protein</fullName>
    </recommendedName>
</protein>
<sequence length="159" mass="17015">MSELRALTIRQPWAWATAHGGKTVENRTRPLAYRGRLAIHAGAAWSVQGGADRAVQQAFAPYRPAAAAGRDVERAHDPARFVAGAIVAVAELVDVHLGAGCCRPWGHVRDLVTAAPVHHLLLDRIRPLAVPVTSPGRQGLWRPVPAVTAQVLALLGEED</sequence>
<evidence type="ECO:0000313" key="2">
    <source>
        <dbReference type="Proteomes" id="UP001595867"/>
    </source>
</evidence>
<dbReference type="RefSeq" id="WP_378067729.1">
    <property type="nucleotide sequence ID" value="NZ_JBHSBL010000016.1"/>
</dbReference>
<dbReference type="EMBL" id="JBHSBL010000016">
    <property type="protein sequence ID" value="MFC4066756.1"/>
    <property type="molecule type" value="Genomic_DNA"/>
</dbReference>
<dbReference type="Proteomes" id="UP001595867">
    <property type="component" value="Unassembled WGS sequence"/>
</dbReference>
<gene>
    <name evidence="1" type="ORF">ACFO0C_17600</name>
</gene>
<evidence type="ECO:0000313" key="1">
    <source>
        <dbReference type="EMBL" id="MFC4066756.1"/>
    </source>
</evidence>
<proteinExistence type="predicted"/>
<dbReference type="InterPro" id="IPR015947">
    <property type="entry name" value="PUA-like_sf"/>
</dbReference>